<dbReference type="PANTHER" id="PTHR10314">
    <property type="entry name" value="CYSTATHIONINE BETA-SYNTHASE"/>
    <property type="match status" value="1"/>
</dbReference>
<comment type="cofactor">
    <cofactor evidence="1">
        <name>pyridoxal 5'-phosphate</name>
        <dbReference type="ChEBI" id="CHEBI:597326"/>
    </cofactor>
</comment>
<dbReference type="PROSITE" id="PS00901">
    <property type="entry name" value="CYS_SYNTHASE"/>
    <property type="match status" value="1"/>
</dbReference>
<gene>
    <name evidence="9" type="ORF">CHU95_15800</name>
</gene>
<dbReference type="Gene3D" id="3.40.50.1100">
    <property type="match status" value="2"/>
</dbReference>
<comment type="caution">
    <text evidence="9">The sequence shown here is derived from an EMBL/GenBank/DDBJ whole genome shotgun (WGS) entry which is preliminary data.</text>
</comment>
<organism evidence="9 10">
    <name type="scientific">Niveispirillum lacus</name>
    <dbReference type="NCBI Taxonomy" id="1981099"/>
    <lineage>
        <taxon>Bacteria</taxon>
        <taxon>Pseudomonadati</taxon>
        <taxon>Pseudomonadota</taxon>
        <taxon>Alphaproteobacteria</taxon>
        <taxon>Rhodospirillales</taxon>
        <taxon>Azospirillaceae</taxon>
        <taxon>Niveispirillum</taxon>
    </lineage>
</organism>
<dbReference type="InterPro" id="IPR001926">
    <property type="entry name" value="TrpB-like_PALP"/>
</dbReference>
<dbReference type="GO" id="GO:0016765">
    <property type="term" value="F:transferase activity, transferring alkyl or aryl (other than methyl) groups"/>
    <property type="evidence" value="ECO:0007669"/>
    <property type="project" value="UniProtKB-ARBA"/>
</dbReference>
<keyword evidence="7" id="KW-0129">CBS domain</keyword>
<evidence type="ECO:0000256" key="4">
    <source>
        <dbReference type="ARBA" id="ARBA00072081"/>
    </source>
</evidence>
<dbReference type="EMBL" id="NOXU01000031">
    <property type="protein sequence ID" value="OYQ32274.1"/>
    <property type="molecule type" value="Genomic_DNA"/>
</dbReference>
<dbReference type="Gene3D" id="3.10.580.10">
    <property type="entry name" value="CBS-domain"/>
    <property type="match status" value="1"/>
</dbReference>
<dbReference type="CDD" id="cd04608">
    <property type="entry name" value="CBS_pair_CBS"/>
    <property type="match status" value="1"/>
</dbReference>
<reference evidence="9 10" key="1">
    <citation type="submission" date="2017-07" db="EMBL/GenBank/DDBJ databases">
        <title>Niveispirillum cyanobacteriorum sp. nov., isolated from cyanobacterial aggregates in a eutrophic lake.</title>
        <authorList>
            <person name="Cai H."/>
        </authorList>
    </citation>
    <scope>NUCLEOTIDE SEQUENCE [LARGE SCALE GENOMIC DNA]</scope>
    <source>
        <strain evidence="10">TH1-14</strain>
    </source>
</reference>
<evidence type="ECO:0000256" key="2">
    <source>
        <dbReference type="ARBA" id="ARBA00007103"/>
    </source>
</evidence>
<dbReference type="InterPro" id="IPR036052">
    <property type="entry name" value="TrpB-like_PALP_sf"/>
</dbReference>
<evidence type="ECO:0000313" key="10">
    <source>
        <dbReference type="Proteomes" id="UP000216998"/>
    </source>
</evidence>
<accession>A0A255YUC5</accession>
<name>A0A255YUC5_9PROT</name>
<keyword evidence="10" id="KW-1185">Reference proteome</keyword>
<feature type="domain" description="CBS" evidence="8">
    <location>
        <begin position="334"/>
        <end position="398"/>
    </location>
</feature>
<dbReference type="FunFam" id="3.40.50.1100:FF:000003">
    <property type="entry name" value="Cystathionine beta-synthase"/>
    <property type="match status" value="1"/>
</dbReference>
<comment type="similarity">
    <text evidence="2">Belongs to the cysteine synthase/cystathionine beta-synthase family.</text>
</comment>
<protein>
    <recommendedName>
        <fullName evidence="4">Cysteine synthase B</fullName>
    </recommendedName>
    <alternativeName>
        <fullName evidence="5">O-acetylserine (thiol)-lyase B</fullName>
    </alternativeName>
    <alternativeName>
        <fullName evidence="6">O-acetylserine sulfhydrylase B</fullName>
    </alternativeName>
</protein>
<dbReference type="PROSITE" id="PS51371">
    <property type="entry name" value="CBS"/>
    <property type="match status" value="1"/>
</dbReference>
<dbReference type="RefSeq" id="WP_094457316.1">
    <property type="nucleotide sequence ID" value="NZ_NOXU01000031.1"/>
</dbReference>
<dbReference type="CDD" id="cd01561">
    <property type="entry name" value="CBS_like"/>
    <property type="match status" value="1"/>
</dbReference>
<dbReference type="InterPro" id="IPR046342">
    <property type="entry name" value="CBS_dom_sf"/>
</dbReference>
<dbReference type="InterPro" id="IPR046353">
    <property type="entry name" value="CBS_C"/>
</dbReference>
<evidence type="ECO:0000256" key="7">
    <source>
        <dbReference type="PROSITE-ProRule" id="PRU00703"/>
    </source>
</evidence>
<proteinExistence type="inferred from homology"/>
<sequence>MSGAPAILSMIGNTPIVRVSRFDTGPCELYLKLENQNPGGSIKDRIALKMIEAAEAEGKLAPGGTVIEATAGNTGLGLALVCAAKGYRLILVIPDKMATEKINNLRALGAQIHITRSDVGKGHPAYYQDIAERLSQEIPGSFYVNQFANPANPRAHEEWTGPEMLRQMDGDLDAVVAGIGSGGTFTGLGAFFAKASPKTAMVIADPVGSIIADLVNKGTHDEPGSWVVEGVGEDFVPPICDLAYAKAAYYVSDTESLNAARDLLRLEGILAGSSSGTLFAAALKYCRAQTTKKKVLTFVCDTGNKYLSKMFNDAWMEDHGFTPRERHNDLRDLMTRRFDKGQVVTVGPEDTLLTAYKRMRISDVSQLPVMEGERVIGILDESDLLLHVEKDPARFRDKVYTAMVNRLETLPVTATMADLRALFNRNMVAIIMDGGTFLGLLTRTDVLNHLRRQLG</sequence>
<evidence type="ECO:0000256" key="3">
    <source>
        <dbReference type="ARBA" id="ARBA00022898"/>
    </source>
</evidence>
<dbReference type="Pfam" id="PF00291">
    <property type="entry name" value="PALP"/>
    <property type="match status" value="1"/>
</dbReference>
<dbReference type="SUPFAM" id="SSF54631">
    <property type="entry name" value="CBS-domain pair"/>
    <property type="match status" value="1"/>
</dbReference>
<evidence type="ECO:0000256" key="1">
    <source>
        <dbReference type="ARBA" id="ARBA00001933"/>
    </source>
</evidence>
<dbReference type="OrthoDB" id="9805733at2"/>
<dbReference type="InterPro" id="IPR000644">
    <property type="entry name" value="CBS_dom"/>
</dbReference>
<dbReference type="InterPro" id="IPR050214">
    <property type="entry name" value="Cys_Synth/Cystath_Beta-Synth"/>
</dbReference>
<dbReference type="AlphaFoldDB" id="A0A255YUC5"/>
<dbReference type="SMART" id="SM00116">
    <property type="entry name" value="CBS"/>
    <property type="match status" value="2"/>
</dbReference>
<dbReference type="InterPro" id="IPR001216">
    <property type="entry name" value="P-phosphate_BS"/>
</dbReference>
<dbReference type="SUPFAM" id="SSF53686">
    <property type="entry name" value="Tryptophan synthase beta subunit-like PLP-dependent enzymes"/>
    <property type="match status" value="1"/>
</dbReference>
<evidence type="ECO:0000256" key="5">
    <source>
        <dbReference type="ARBA" id="ARBA00078257"/>
    </source>
</evidence>
<dbReference type="Pfam" id="PF00571">
    <property type="entry name" value="CBS"/>
    <property type="match status" value="2"/>
</dbReference>
<evidence type="ECO:0000313" key="9">
    <source>
        <dbReference type="EMBL" id="OYQ32274.1"/>
    </source>
</evidence>
<evidence type="ECO:0000259" key="8">
    <source>
        <dbReference type="PROSITE" id="PS51371"/>
    </source>
</evidence>
<evidence type="ECO:0000256" key="6">
    <source>
        <dbReference type="ARBA" id="ARBA00079153"/>
    </source>
</evidence>
<dbReference type="GO" id="GO:0006535">
    <property type="term" value="P:cysteine biosynthetic process from serine"/>
    <property type="evidence" value="ECO:0007669"/>
    <property type="project" value="InterPro"/>
</dbReference>
<keyword evidence="3" id="KW-0663">Pyridoxal phosphate</keyword>
<dbReference type="Proteomes" id="UP000216998">
    <property type="component" value="Unassembled WGS sequence"/>
</dbReference>